<keyword evidence="4" id="KW-0378">Hydrolase</keyword>
<dbReference type="PANTHER" id="PTHR43856:SF1">
    <property type="entry name" value="MITOCHONDRIAL CARDIOLIPIN HYDROLASE"/>
    <property type="match status" value="1"/>
</dbReference>
<gene>
    <name evidence="8" type="ORF">DRZ78_01440</name>
</gene>
<evidence type="ECO:0000256" key="6">
    <source>
        <dbReference type="ARBA" id="ARBA00023098"/>
    </source>
</evidence>
<feature type="non-terminal residue" evidence="8">
    <location>
        <position position="1"/>
    </location>
</feature>
<evidence type="ECO:0000313" key="9">
    <source>
        <dbReference type="Proteomes" id="UP000277457"/>
    </source>
</evidence>
<name>A0A662D617_UNCAE</name>
<dbReference type="Gene3D" id="3.30.870.10">
    <property type="entry name" value="Endonuclease Chain A"/>
    <property type="match status" value="1"/>
</dbReference>
<reference evidence="8 9" key="1">
    <citation type="submission" date="2018-06" db="EMBL/GenBank/DDBJ databases">
        <title>Extensive metabolic versatility and redundancy in microbially diverse, dynamic hydrothermal sediments.</title>
        <authorList>
            <person name="Dombrowski N."/>
            <person name="Teske A."/>
            <person name="Baker B.J."/>
        </authorList>
    </citation>
    <scope>NUCLEOTIDE SEQUENCE [LARGE SCALE GENOMIC DNA]</scope>
    <source>
        <strain evidence="8">B7_G13</strain>
    </source>
</reference>
<evidence type="ECO:0000259" key="7">
    <source>
        <dbReference type="PROSITE" id="PS50035"/>
    </source>
</evidence>
<dbReference type="PANTHER" id="PTHR43856">
    <property type="entry name" value="CARDIOLIPIN HYDROLASE"/>
    <property type="match status" value="1"/>
</dbReference>
<dbReference type="InterPro" id="IPR025202">
    <property type="entry name" value="PLD-like_dom"/>
</dbReference>
<proteinExistence type="inferred from homology"/>
<dbReference type="GO" id="GO:0006793">
    <property type="term" value="P:phosphorus metabolic process"/>
    <property type="evidence" value="ECO:0007669"/>
    <property type="project" value="UniProtKB-ARBA"/>
</dbReference>
<feature type="domain" description="PLD phosphodiesterase" evidence="7">
    <location>
        <begin position="16"/>
        <end position="43"/>
    </location>
</feature>
<dbReference type="InterPro" id="IPR001736">
    <property type="entry name" value="PLipase_D/transphosphatidylase"/>
</dbReference>
<organism evidence="8 9">
    <name type="scientific">Aerophobetes bacterium</name>
    <dbReference type="NCBI Taxonomy" id="2030807"/>
    <lineage>
        <taxon>Bacteria</taxon>
        <taxon>Candidatus Aerophobota</taxon>
    </lineage>
</organism>
<evidence type="ECO:0000313" key="8">
    <source>
        <dbReference type="EMBL" id="RLE08253.1"/>
    </source>
</evidence>
<evidence type="ECO:0000256" key="3">
    <source>
        <dbReference type="ARBA" id="ARBA00012027"/>
    </source>
</evidence>
<keyword evidence="6" id="KW-0443">Lipid metabolism</keyword>
<dbReference type="SUPFAM" id="SSF56024">
    <property type="entry name" value="Phospholipase D/nuclease"/>
    <property type="match status" value="1"/>
</dbReference>
<evidence type="ECO:0000256" key="1">
    <source>
        <dbReference type="ARBA" id="ARBA00000798"/>
    </source>
</evidence>
<dbReference type="PROSITE" id="PS50035">
    <property type="entry name" value="PLD"/>
    <property type="match status" value="1"/>
</dbReference>
<keyword evidence="5" id="KW-0442">Lipid degradation</keyword>
<comment type="catalytic activity">
    <reaction evidence="1">
        <text>a 1,2-diacyl-sn-glycero-3-phosphocholine + H2O = a 1,2-diacyl-sn-glycero-3-phosphate + choline + H(+)</text>
        <dbReference type="Rhea" id="RHEA:14445"/>
        <dbReference type="ChEBI" id="CHEBI:15354"/>
        <dbReference type="ChEBI" id="CHEBI:15377"/>
        <dbReference type="ChEBI" id="CHEBI:15378"/>
        <dbReference type="ChEBI" id="CHEBI:57643"/>
        <dbReference type="ChEBI" id="CHEBI:58608"/>
        <dbReference type="EC" id="3.1.4.4"/>
    </reaction>
</comment>
<protein>
    <recommendedName>
        <fullName evidence="3">phospholipase D</fullName>
        <ecNumber evidence="3">3.1.4.4</ecNumber>
    </recommendedName>
</protein>
<evidence type="ECO:0000256" key="5">
    <source>
        <dbReference type="ARBA" id="ARBA00022963"/>
    </source>
</evidence>
<dbReference type="Pfam" id="PF13091">
    <property type="entry name" value="PLDc_2"/>
    <property type="match status" value="1"/>
</dbReference>
<dbReference type="GO" id="GO:0016891">
    <property type="term" value="F:RNA endonuclease activity producing 5'-phosphomonoesters, hydrolytic mechanism"/>
    <property type="evidence" value="ECO:0007669"/>
    <property type="project" value="TreeGrafter"/>
</dbReference>
<dbReference type="GO" id="GO:0016042">
    <property type="term" value="P:lipid catabolic process"/>
    <property type="evidence" value="ECO:0007669"/>
    <property type="project" value="UniProtKB-KW"/>
</dbReference>
<comment type="similarity">
    <text evidence="2">Belongs to the phospholipase D family.</text>
</comment>
<dbReference type="EMBL" id="QMPY01000036">
    <property type="protein sequence ID" value="RLE08253.1"/>
    <property type="molecule type" value="Genomic_DNA"/>
</dbReference>
<dbReference type="EC" id="3.1.4.4" evidence="3"/>
<dbReference type="Proteomes" id="UP000277457">
    <property type="component" value="Unassembled WGS sequence"/>
</dbReference>
<evidence type="ECO:0000256" key="2">
    <source>
        <dbReference type="ARBA" id="ARBA00008664"/>
    </source>
</evidence>
<dbReference type="GO" id="GO:0004630">
    <property type="term" value="F:phospholipase D activity"/>
    <property type="evidence" value="ECO:0007669"/>
    <property type="project" value="UniProtKB-EC"/>
</dbReference>
<dbReference type="InterPro" id="IPR051406">
    <property type="entry name" value="PLD_domain"/>
</dbReference>
<dbReference type="AlphaFoldDB" id="A0A662D617"/>
<accession>A0A662D617</accession>
<sequence>YHPLAKLKMKVRWDKNFYLMHHKFFVIDKRVVITGSFNPTRRGAHQNRENLLIIRSPSLAGRYEEEFRRMWKKWYRRWD</sequence>
<comment type="caution">
    <text evidence="8">The sequence shown here is derived from an EMBL/GenBank/DDBJ whole genome shotgun (WGS) entry which is preliminary data.</text>
</comment>
<evidence type="ECO:0000256" key="4">
    <source>
        <dbReference type="ARBA" id="ARBA00022801"/>
    </source>
</evidence>
<dbReference type="SMART" id="SM00155">
    <property type="entry name" value="PLDc"/>
    <property type="match status" value="1"/>
</dbReference>